<evidence type="ECO:0000256" key="6">
    <source>
        <dbReference type="ARBA" id="ARBA00023136"/>
    </source>
</evidence>
<feature type="transmembrane region" description="Helical" evidence="9">
    <location>
        <begin position="190"/>
        <end position="210"/>
    </location>
</feature>
<feature type="transmembrane region" description="Helical" evidence="9">
    <location>
        <begin position="12"/>
        <end position="31"/>
    </location>
</feature>
<evidence type="ECO:0000256" key="3">
    <source>
        <dbReference type="ARBA" id="ARBA00022692"/>
    </source>
</evidence>
<keyword evidence="8" id="KW-0325">Glycoprotein</keyword>
<keyword evidence="7" id="KW-1015">Disulfide bond</keyword>
<comment type="caution">
    <text evidence="11">The sequence shown here is derived from an EMBL/GenBank/DDBJ whole genome shotgun (WGS) entry which is preliminary data.</text>
</comment>
<gene>
    <name evidence="11" type="ORF">AVEN_251002_1</name>
</gene>
<organism evidence="11 12">
    <name type="scientific">Araneus ventricosus</name>
    <name type="common">Orbweaver spider</name>
    <name type="synonym">Epeira ventricosa</name>
    <dbReference type="NCBI Taxonomy" id="182803"/>
    <lineage>
        <taxon>Eukaryota</taxon>
        <taxon>Metazoa</taxon>
        <taxon>Ecdysozoa</taxon>
        <taxon>Arthropoda</taxon>
        <taxon>Chelicerata</taxon>
        <taxon>Arachnida</taxon>
        <taxon>Araneae</taxon>
        <taxon>Araneomorphae</taxon>
        <taxon>Entelegynae</taxon>
        <taxon>Araneoidea</taxon>
        <taxon>Araneidae</taxon>
        <taxon>Araneus</taxon>
    </lineage>
</organism>
<keyword evidence="5 9" id="KW-1133">Transmembrane helix</keyword>
<evidence type="ECO:0000313" key="12">
    <source>
        <dbReference type="Proteomes" id="UP000499080"/>
    </source>
</evidence>
<dbReference type="Pfam" id="PF02157">
    <property type="entry name" value="Man-6-P_recep"/>
    <property type="match status" value="1"/>
</dbReference>
<dbReference type="InterPro" id="IPR028927">
    <property type="entry name" value="Man-6-P_rcpt"/>
</dbReference>
<evidence type="ECO:0000256" key="1">
    <source>
        <dbReference type="ARBA" id="ARBA00004308"/>
    </source>
</evidence>
<sequence>MGLALFPKIELFRYLSTVSSSSVIWVCYFLLACLAKLVSSQDCSYDNDCKCTFPNGSVIDLTSLGYHGEPRWKDVKPSLSNDTFKYSYNPCFKFSIGNGACENVEVCQTGDNNLHYNIGNRAMFSGNGQNGITHVTYAGDQARKTNVNLVCSPGDSVPRLNVTGEISPRTYVMTMWSKCACADLCREDHLSAGSVLVILLMIGICFYLILGIIHSSLTRGAHGWELIPHYEFWVDFPLLVRDGCVFVISGCKPETAYERI</sequence>
<keyword evidence="3 9" id="KW-0812">Transmembrane</keyword>
<dbReference type="PROSITE" id="PS51914">
    <property type="entry name" value="MRH"/>
    <property type="match status" value="1"/>
</dbReference>
<name>A0A4Y2FGG1_ARAVE</name>
<reference evidence="11 12" key="1">
    <citation type="journal article" date="2019" name="Sci. Rep.">
        <title>Orb-weaving spider Araneus ventricosus genome elucidates the spidroin gene catalogue.</title>
        <authorList>
            <person name="Kono N."/>
            <person name="Nakamura H."/>
            <person name="Ohtoshi R."/>
            <person name="Moran D.A.P."/>
            <person name="Shinohara A."/>
            <person name="Yoshida Y."/>
            <person name="Fujiwara M."/>
            <person name="Mori M."/>
            <person name="Tomita M."/>
            <person name="Arakawa K."/>
        </authorList>
    </citation>
    <scope>NUCLEOTIDE SEQUENCE [LARGE SCALE GENOMIC DNA]</scope>
</reference>
<dbReference type="Gene3D" id="2.70.130.10">
    <property type="entry name" value="Mannose-6-phosphate receptor binding domain"/>
    <property type="match status" value="1"/>
</dbReference>
<accession>A0A4Y2FGG1</accession>
<comment type="subcellular location">
    <subcellularLocation>
        <location evidence="1">Endomembrane system</location>
    </subcellularLocation>
</comment>
<dbReference type="InterPro" id="IPR009011">
    <property type="entry name" value="Man6P_isomerase_rcpt-bd_dom_sf"/>
</dbReference>
<evidence type="ECO:0000256" key="2">
    <source>
        <dbReference type="ARBA" id="ARBA00022448"/>
    </source>
</evidence>
<dbReference type="OrthoDB" id="29460at2759"/>
<evidence type="ECO:0000256" key="4">
    <source>
        <dbReference type="ARBA" id="ARBA00022729"/>
    </source>
</evidence>
<dbReference type="AlphaFoldDB" id="A0A4Y2FGG1"/>
<dbReference type="EMBL" id="BGPR01000937">
    <property type="protein sequence ID" value="GBM40630.1"/>
    <property type="molecule type" value="Genomic_DNA"/>
</dbReference>
<dbReference type="GO" id="GO:0005802">
    <property type="term" value="C:trans-Golgi network"/>
    <property type="evidence" value="ECO:0007669"/>
    <property type="project" value="TreeGrafter"/>
</dbReference>
<evidence type="ECO:0000256" key="7">
    <source>
        <dbReference type="ARBA" id="ARBA00023157"/>
    </source>
</evidence>
<keyword evidence="2" id="KW-0813">Transport</keyword>
<dbReference type="PANTHER" id="PTHR15071">
    <property type="entry name" value="MANNOSE-6-PHOSPHATE RECEPTOR FAMILY MEMBER"/>
    <property type="match status" value="1"/>
</dbReference>
<dbReference type="GO" id="GO:0000139">
    <property type="term" value="C:Golgi membrane"/>
    <property type="evidence" value="ECO:0007669"/>
    <property type="project" value="UniProtKB-SubCell"/>
</dbReference>
<dbReference type="GO" id="GO:0010008">
    <property type="term" value="C:endosome membrane"/>
    <property type="evidence" value="ECO:0007669"/>
    <property type="project" value="UniProtKB-SubCell"/>
</dbReference>
<evidence type="ECO:0000256" key="8">
    <source>
        <dbReference type="ARBA" id="ARBA00023180"/>
    </source>
</evidence>
<keyword evidence="12" id="KW-1185">Reference proteome</keyword>
<dbReference type="InterPro" id="IPR044865">
    <property type="entry name" value="MRH_dom"/>
</dbReference>
<evidence type="ECO:0000313" key="11">
    <source>
        <dbReference type="EMBL" id="GBM40630.1"/>
    </source>
</evidence>
<dbReference type="PANTHER" id="PTHR15071:SF0">
    <property type="entry name" value="MANNOSE 6-PHOSPHATE RECEPTOR-LIKE PROTEIN 1"/>
    <property type="match status" value="1"/>
</dbReference>
<proteinExistence type="predicted"/>
<evidence type="ECO:0000256" key="9">
    <source>
        <dbReference type="SAM" id="Phobius"/>
    </source>
</evidence>
<evidence type="ECO:0000259" key="10">
    <source>
        <dbReference type="PROSITE" id="PS51914"/>
    </source>
</evidence>
<protein>
    <recommendedName>
        <fullName evidence="10">MRH domain-containing protein</fullName>
    </recommendedName>
</protein>
<keyword evidence="4" id="KW-0732">Signal</keyword>
<feature type="domain" description="MRH" evidence="10">
    <location>
        <begin position="41"/>
        <end position="183"/>
    </location>
</feature>
<keyword evidence="6 9" id="KW-0472">Membrane</keyword>
<dbReference type="SUPFAM" id="SSF50911">
    <property type="entry name" value="Mannose 6-phosphate receptor domain"/>
    <property type="match status" value="1"/>
</dbReference>
<evidence type="ECO:0000256" key="5">
    <source>
        <dbReference type="ARBA" id="ARBA00022989"/>
    </source>
</evidence>
<dbReference type="Proteomes" id="UP000499080">
    <property type="component" value="Unassembled WGS sequence"/>
</dbReference>